<dbReference type="AlphaFoldDB" id="A0A2G8RAF5"/>
<evidence type="ECO:0000313" key="1">
    <source>
        <dbReference type="EMBL" id="PIL18519.1"/>
    </source>
</evidence>
<keyword evidence="2" id="KW-1185">Reference proteome</keyword>
<name>A0A2G8RAF5_9RHOB</name>
<accession>A0A2G8RAF5</accession>
<comment type="caution">
    <text evidence="1">The sequence shown here is derived from an EMBL/GenBank/DDBJ whole genome shotgun (WGS) entry which is preliminary data.</text>
</comment>
<dbReference type="Proteomes" id="UP000231259">
    <property type="component" value="Unassembled WGS sequence"/>
</dbReference>
<evidence type="ECO:0000313" key="2">
    <source>
        <dbReference type="Proteomes" id="UP000231259"/>
    </source>
</evidence>
<reference evidence="1 2" key="1">
    <citation type="submission" date="2013-09" db="EMBL/GenBank/DDBJ databases">
        <title>Genome sequencing of Phaeobacter antarcticus sp. nov. SM1211.</title>
        <authorList>
            <person name="Zhang X.-Y."/>
            <person name="Liu C."/>
            <person name="Chen X.-L."/>
            <person name="Xie B.-B."/>
            <person name="Qin Q.-L."/>
            <person name="Rong J.-C."/>
            <person name="Zhang Y.-Z."/>
        </authorList>
    </citation>
    <scope>NUCLEOTIDE SEQUENCE [LARGE SCALE GENOMIC DNA]</scope>
    <source>
        <strain evidence="1 2">SM1211</strain>
    </source>
</reference>
<dbReference type="EMBL" id="AWWI01000121">
    <property type="protein sequence ID" value="PIL18519.1"/>
    <property type="molecule type" value="Genomic_DNA"/>
</dbReference>
<sequence length="50" mass="5505">MTLHTLDQGHADSRKIVFTGLTACGLASGLTLKAQDPERLGFNLKHTHRF</sequence>
<proteinExistence type="predicted"/>
<protein>
    <submittedName>
        <fullName evidence="1">Uncharacterized protein</fullName>
    </submittedName>
</protein>
<gene>
    <name evidence="1" type="ORF">P775_18265</name>
</gene>
<organism evidence="1 2">
    <name type="scientific">Puniceibacterium antarcticum</name>
    <dbReference type="NCBI Taxonomy" id="1206336"/>
    <lineage>
        <taxon>Bacteria</taxon>
        <taxon>Pseudomonadati</taxon>
        <taxon>Pseudomonadota</taxon>
        <taxon>Alphaproteobacteria</taxon>
        <taxon>Rhodobacterales</taxon>
        <taxon>Paracoccaceae</taxon>
        <taxon>Puniceibacterium</taxon>
    </lineage>
</organism>